<dbReference type="AlphaFoldDB" id="A0A0B4XJ92"/>
<evidence type="ECO:0000256" key="3">
    <source>
        <dbReference type="ARBA" id="ARBA00023163"/>
    </source>
</evidence>
<reference evidence="5 6" key="1">
    <citation type="journal article" date="2012" name="J. Bacteriol.">
        <title>Genome sequence of an alkane-degrading bacterium, Alcanivorax pacificus type strain W11-5, isolated from deep sea sediment.</title>
        <authorList>
            <person name="Lai Q."/>
            <person name="Shao Z."/>
        </authorList>
    </citation>
    <scope>NUCLEOTIDE SEQUENCE [LARGE SCALE GENOMIC DNA]</scope>
    <source>
        <strain evidence="5 6">W11-5</strain>
    </source>
</reference>
<name>A0A0B4XJ92_9GAMM</name>
<dbReference type="Pfam" id="PF07729">
    <property type="entry name" value="FCD"/>
    <property type="match status" value="1"/>
</dbReference>
<dbReference type="InterPro" id="IPR011711">
    <property type="entry name" value="GntR_C"/>
</dbReference>
<dbReference type="Gene3D" id="1.10.10.10">
    <property type="entry name" value="Winged helix-like DNA-binding domain superfamily/Winged helix DNA-binding domain"/>
    <property type="match status" value="1"/>
</dbReference>
<evidence type="ECO:0000256" key="2">
    <source>
        <dbReference type="ARBA" id="ARBA00023125"/>
    </source>
</evidence>
<keyword evidence="2" id="KW-0238">DNA-binding</keyword>
<keyword evidence="6" id="KW-1185">Reference proteome</keyword>
<dbReference type="InterPro" id="IPR036390">
    <property type="entry name" value="WH_DNA-bd_sf"/>
</dbReference>
<protein>
    <submittedName>
        <fullName evidence="5">GntR family transcriptional regulator</fullName>
    </submittedName>
</protein>
<dbReference type="InterPro" id="IPR000524">
    <property type="entry name" value="Tscrpt_reg_HTH_GntR"/>
</dbReference>
<dbReference type="PANTHER" id="PTHR43537:SF24">
    <property type="entry name" value="GLUCONATE OPERON TRANSCRIPTIONAL REPRESSOR"/>
    <property type="match status" value="1"/>
</dbReference>
<dbReference type="SMART" id="SM00895">
    <property type="entry name" value="FCD"/>
    <property type="match status" value="1"/>
</dbReference>
<keyword evidence="3" id="KW-0804">Transcription</keyword>
<dbReference type="GO" id="GO:0003700">
    <property type="term" value="F:DNA-binding transcription factor activity"/>
    <property type="evidence" value="ECO:0007669"/>
    <property type="project" value="InterPro"/>
</dbReference>
<dbReference type="RefSeq" id="WP_008734347.1">
    <property type="nucleotide sequence ID" value="NZ_CP004387.1"/>
</dbReference>
<feature type="domain" description="HTH gntR-type" evidence="4">
    <location>
        <begin position="6"/>
        <end position="73"/>
    </location>
</feature>
<dbReference type="STRING" id="391936.S7S_00115"/>
<dbReference type="SMART" id="SM00345">
    <property type="entry name" value="HTH_GNTR"/>
    <property type="match status" value="1"/>
</dbReference>
<dbReference type="Gene3D" id="1.20.120.530">
    <property type="entry name" value="GntR ligand-binding domain-like"/>
    <property type="match status" value="1"/>
</dbReference>
<evidence type="ECO:0000256" key="1">
    <source>
        <dbReference type="ARBA" id="ARBA00023015"/>
    </source>
</evidence>
<dbReference type="SUPFAM" id="SSF48008">
    <property type="entry name" value="GntR ligand-binding domain-like"/>
    <property type="match status" value="1"/>
</dbReference>
<dbReference type="PANTHER" id="PTHR43537">
    <property type="entry name" value="TRANSCRIPTIONAL REGULATOR, GNTR FAMILY"/>
    <property type="match status" value="1"/>
</dbReference>
<proteinExistence type="predicted"/>
<accession>A0A0B4XJ92</accession>
<dbReference type="Pfam" id="PF00392">
    <property type="entry name" value="GntR"/>
    <property type="match status" value="1"/>
</dbReference>
<dbReference type="SUPFAM" id="SSF46785">
    <property type="entry name" value="Winged helix' DNA-binding domain"/>
    <property type="match status" value="1"/>
</dbReference>
<evidence type="ECO:0000313" key="5">
    <source>
        <dbReference type="EMBL" id="AJD46447.1"/>
    </source>
</evidence>
<dbReference type="InterPro" id="IPR008920">
    <property type="entry name" value="TF_FadR/GntR_C"/>
</dbReference>
<dbReference type="CDD" id="cd07377">
    <property type="entry name" value="WHTH_GntR"/>
    <property type="match status" value="1"/>
</dbReference>
<dbReference type="PROSITE" id="PS50949">
    <property type="entry name" value="HTH_GNTR"/>
    <property type="match status" value="1"/>
</dbReference>
<evidence type="ECO:0000259" key="4">
    <source>
        <dbReference type="PROSITE" id="PS50949"/>
    </source>
</evidence>
<dbReference type="Proteomes" id="UP000006764">
    <property type="component" value="Chromosome"/>
</dbReference>
<dbReference type="InterPro" id="IPR036388">
    <property type="entry name" value="WH-like_DNA-bd_sf"/>
</dbReference>
<dbReference type="HOGENOM" id="CLU_017584_5_3_6"/>
<sequence length="226" mass="25565">MPLKAVALSDQIADHLAEQIIHGTLPPGARLHENELAKQLDVSTNSLREAFRLLEARHLIEIQPRRGARVREVTEAQVQELYDFLFLMLSELAGRAAKVWQPGELDELARMLPQLEQLHQAGDIAGAHQMVFRFLPHMLVFARNAYMARAISDLIPLLQRYSYIALIEETSEFDMSLQIFQRLLVNVVARQAEAASADILEYGENQCRIVLRALHKRNATPVAAVQ</sequence>
<gene>
    <name evidence="5" type="ORF">S7S_00115</name>
</gene>
<keyword evidence="1" id="KW-0805">Transcription regulation</keyword>
<organism evidence="5 6">
    <name type="scientific">Isoalcanivorax pacificus W11-5</name>
    <dbReference type="NCBI Taxonomy" id="391936"/>
    <lineage>
        <taxon>Bacteria</taxon>
        <taxon>Pseudomonadati</taxon>
        <taxon>Pseudomonadota</taxon>
        <taxon>Gammaproteobacteria</taxon>
        <taxon>Oceanospirillales</taxon>
        <taxon>Alcanivoracaceae</taxon>
        <taxon>Isoalcanivorax</taxon>
    </lineage>
</organism>
<dbReference type="GO" id="GO:0003677">
    <property type="term" value="F:DNA binding"/>
    <property type="evidence" value="ECO:0007669"/>
    <property type="project" value="UniProtKB-KW"/>
</dbReference>
<evidence type="ECO:0000313" key="6">
    <source>
        <dbReference type="Proteomes" id="UP000006764"/>
    </source>
</evidence>
<dbReference type="KEGG" id="apac:S7S_00115"/>
<dbReference type="OrthoDB" id="8066003at2"/>
<dbReference type="EMBL" id="CP004387">
    <property type="protein sequence ID" value="AJD46447.1"/>
    <property type="molecule type" value="Genomic_DNA"/>
</dbReference>